<evidence type="ECO:0000313" key="3">
    <source>
        <dbReference type="Proteomes" id="UP000471640"/>
    </source>
</evidence>
<dbReference type="RefSeq" id="WP_164656589.1">
    <property type="nucleotide sequence ID" value="NZ_JAAIJR010000167.1"/>
</dbReference>
<feature type="region of interest" description="Disordered" evidence="1">
    <location>
        <begin position="79"/>
        <end position="101"/>
    </location>
</feature>
<keyword evidence="3" id="KW-1185">Reference proteome</keyword>
<organism evidence="2 3">
    <name type="scientific">Thiorhodococcus mannitoliphagus</name>
    <dbReference type="NCBI Taxonomy" id="329406"/>
    <lineage>
        <taxon>Bacteria</taxon>
        <taxon>Pseudomonadati</taxon>
        <taxon>Pseudomonadota</taxon>
        <taxon>Gammaproteobacteria</taxon>
        <taxon>Chromatiales</taxon>
        <taxon>Chromatiaceae</taxon>
        <taxon>Thiorhodococcus</taxon>
    </lineage>
</organism>
<protein>
    <submittedName>
        <fullName evidence="2">Uncharacterized protein</fullName>
    </submittedName>
</protein>
<dbReference type="Proteomes" id="UP000471640">
    <property type="component" value="Unassembled WGS sequence"/>
</dbReference>
<dbReference type="AlphaFoldDB" id="A0A6P1E0A0"/>
<evidence type="ECO:0000313" key="2">
    <source>
        <dbReference type="EMBL" id="NEX23200.1"/>
    </source>
</evidence>
<dbReference type="EMBL" id="JAAIJR010000167">
    <property type="protein sequence ID" value="NEX23200.1"/>
    <property type="molecule type" value="Genomic_DNA"/>
</dbReference>
<proteinExistence type="predicted"/>
<comment type="caution">
    <text evidence="2">The sequence shown here is derived from an EMBL/GenBank/DDBJ whole genome shotgun (WGS) entry which is preliminary data.</text>
</comment>
<evidence type="ECO:0000256" key="1">
    <source>
        <dbReference type="SAM" id="MobiDB-lite"/>
    </source>
</evidence>
<gene>
    <name evidence="2" type="ORF">G3480_23360</name>
</gene>
<sequence>MYRDPPDWMAMSGTNASHLDASQKSLRVEMSLELVQRLMEDGAICAADLHCLDHATKQTLQQLCLDNCARCLRTNACADDKSVQTPTNRRPNETPLLPTRA</sequence>
<reference evidence="2 3" key="2">
    <citation type="submission" date="2020-02" db="EMBL/GenBank/DDBJ databases">
        <title>Genome sequences of Thiorhodococcus mannitoliphagus and Thiorhodococcus minor, purple sulfur photosynthetic bacteria in the gammaproteobacterial family, Chromatiaceae.</title>
        <authorList>
            <person name="Aviles F.A."/>
            <person name="Meyer T.E."/>
            <person name="Kyndt J.A."/>
        </authorList>
    </citation>
    <scope>NUCLEOTIDE SEQUENCE [LARGE SCALE GENOMIC DNA]</scope>
    <source>
        <strain evidence="2 3">DSM 18266</strain>
    </source>
</reference>
<reference evidence="3" key="1">
    <citation type="journal article" date="2020" name="Microbiol. Resour. Announc.">
        <title>Draft Genome Sequences of Thiorhodococcus mannitoliphagus and Thiorhodococcus minor, Purple Sulfur Photosynthetic Bacteria in the Gammaproteobacterial Family Chromatiaceae.</title>
        <authorList>
            <person name="Aviles F.A."/>
            <person name="Meyer T.E."/>
            <person name="Kyndt J.A."/>
        </authorList>
    </citation>
    <scope>NUCLEOTIDE SEQUENCE [LARGE SCALE GENOMIC DNA]</scope>
    <source>
        <strain evidence="3">DSM 18266</strain>
    </source>
</reference>
<accession>A0A6P1E0A0</accession>
<name>A0A6P1E0A0_9GAMM</name>